<organism evidence="2 3">
    <name type="scientific">Ramazzottius varieornatus</name>
    <name type="common">Water bear</name>
    <name type="synonym">Tardigrade</name>
    <dbReference type="NCBI Taxonomy" id="947166"/>
    <lineage>
        <taxon>Eukaryota</taxon>
        <taxon>Metazoa</taxon>
        <taxon>Ecdysozoa</taxon>
        <taxon>Tardigrada</taxon>
        <taxon>Eutardigrada</taxon>
        <taxon>Parachela</taxon>
        <taxon>Hypsibioidea</taxon>
        <taxon>Ramazzottiidae</taxon>
        <taxon>Ramazzottius</taxon>
    </lineage>
</organism>
<keyword evidence="3" id="KW-1185">Reference proteome</keyword>
<evidence type="ECO:0000256" key="1">
    <source>
        <dbReference type="SAM" id="MobiDB-lite"/>
    </source>
</evidence>
<dbReference type="Proteomes" id="UP000186922">
    <property type="component" value="Unassembled WGS sequence"/>
</dbReference>
<evidence type="ECO:0000313" key="3">
    <source>
        <dbReference type="Proteomes" id="UP000186922"/>
    </source>
</evidence>
<accession>A0A1D1URK2</accession>
<comment type="caution">
    <text evidence="2">The sequence shown here is derived from an EMBL/GenBank/DDBJ whole genome shotgun (WGS) entry which is preliminary data.</text>
</comment>
<name>A0A1D1URK2_RAMVA</name>
<dbReference type="EMBL" id="BDGG01000001">
    <property type="protein sequence ID" value="GAU89877.1"/>
    <property type="molecule type" value="Genomic_DNA"/>
</dbReference>
<dbReference type="AlphaFoldDB" id="A0A1D1URK2"/>
<evidence type="ECO:0000313" key="2">
    <source>
        <dbReference type="EMBL" id="GAU89877.1"/>
    </source>
</evidence>
<feature type="region of interest" description="Disordered" evidence="1">
    <location>
        <begin position="1"/>
        <end position="109"/>
    </location>
</feature>
<reference evidence="2 3" key="1">
    <citation type="journal article" date="2016" name="Nat. Commun.">
        <title>Extremotolerant tardigrade genome and improved radiotolerance of human cultured cells by tardigrade-unique protein.</title>
        <authorList>
            <person name="Hashimoto T."/>
            <person name="Horikawa D.D."/>
            <person name="Saito Y."/>
            <person name="Kuwahara H."/>
            <person name="Kozuka-Hata H."/>
            <person name="Shin-I T."/>
            <person name="Minakuchi Y."/>
            <person name="Ohishi K."/>
            <person name="Motoyama A."/>
            <person name="Aizu T."/>
            <person name="Enomoto A."/>
            <person name="Kondo K."/>
            <person name="Tanaka S."/>
            <person name="Hara Y."/>
            <person name="Koshikawa S."/>
            <person name="Sagara H."/>
            <person name="Miura T."/>
            <person name="Yokobori S."/>
            <person name="Miyagawa K."/>
            <person name="Suzuki Y."/>
            <person name="Kubo T."/>
            <person name="Oyama M."/>
            <person name="Kohara Y."/>
            <person name="Fujiyama A."/>
            <person name="Arakawa K."/>
            <person name="Katayama T."/>
            <person name="Toyoda A."/>
            <person name="Kunieda T."/>
        </authorList>
    </citation>
    <scope>NUCLEOTIDE SEQUENCE [LARGE SCALE GENOMIC DNA]</scope>
    <source>
        <strain evidence="2 3">YOKOZUNA-1</strain>
    </source>
</reference>
<protein>
    <submittedName>
        <fullName evidence="2">Uncharacterized protein</fullName>
    </submittedName>
</protein>
<gene>
    <name evidence="2" type="primary">RvY_02376-1</name>
    <name evidence="2" type="synonym">RvY_02376.1</name>
    <name evidence="2" type="ORF">RvY_02376</name>
</gene>
<proteinExistence type="predicted"/>
<sequence length="109" mass="11861">MTNPTRNSQKRKRQTGPSSTKPKKAIKERRTQPETTVDLTGPAENSPPSPSPTTASDTSVGDPTVGAPTVKKKKSGAGRPKDSPIWTFFRHDEEDKSVCLSRGRMLDQA</sequence>